<dbReference type="GeneID" id="10493408"/>
<dbReference type="eggNOG" id="arCOG12529">
    <property type="taxonomic scope" value="Archaea"/>
</dbReference>
<keyword evidence="2" id="KW-1185">Reference proteome</keyword>
<accession>F4G3F2</accession>
<dbReference type="HOGENOM" id="CLU_1881067_0_0_2"/>
<proteinExistence type="predicted"/>
<dbReference type="EMBL" id="CP002656">
    <property type="protein sequence ID" value="AEB95322.1"/>
    <property type="molecule type" value="Genomic_DNA"/>
</dbReference>
<dbReference type="AlphaFoldDB" id="F4G3F2"/>
<organism evidence="1 2">
    <name type="scientific">Metallosphaera cuprina (strain Ar-4)</name>
    <dbReference type="NCBI Taxonomy" id="1006006"/>
    <lineage>
        <taxon>Archaea</taxon>
        <taxon>Thermoproteota</taxon>
        <taxon>Thermoprotei</taxon>
        <taxon>Sulfolobales</taxon>
        <taxon>Sulfolobaceae</taxon>
        <taxon>Metallosphaera</taxon>
    </lineage>
</organism>
<gene>
    <name evidence="1" type="ordered locus">Mcup_1217</name>
</gene>
<dbReference type="PATRIC" id="fig|1006006.8.peg.1213"/>
<dbReference type="Proteomes" id="UP000007812">
    <property type="component" value="Chromosome"/>
</dbReference>
<sequence length="135" mass="14971">MKIKVVLLGVLFIVVIATLMAFFISKSSPNVQNVDTKIQNLNVTVVPGIYLYNDRVYLVYFRPFQEVTIYGKSYSPANQTIPNGVFILENNTVFKFGSNVVVSVVIDNVVQNVTLPVFYGPVGIPPGGYLKLTSY</sequence>
<dbReference type="OrthoDB" id="383457at2157"/>
<reference evidence="1 2" key="1">
    <citation type="journal article" date="2011" name="J. Bacteriol.">
        <title>Complete genome sequence of Metallosphaera cuprina, a metal sulfide-oxidizing archaeon from a hot spring.</title>
        <authorList>
            <person name="Liu L.J."/>
            <person name="You X.Y."/>
            <person name="Zheng H."/>
            <person name="Wang S."/>
            <person name="Jiang C.Y."/>
            <person name="Liu S.J."/>
        </authorList>
    </citation>
    <scope>NUCLEOTIDE SEQUENCE [LARGE SCALE GENOMIC DNA]</scope>
    <source>
        <strain evidence="1 2">Ar-4</strain>
    </source>
</reference>
<dbReference type="STRING" id="1006006.Mcup_1217"/>
<dbReference type="KEGG" id="mcn:Mcup_1217"/>
<protein>
    <submittedName>
        <fullName evidence="1">Uncharacterized protein</fullName>
    </submittedName>
</protein>
<dbReference type="RefSeq" id="WP_013737820.1">
    <property type="nucleotide sequence ID" value="NC_015435.1"/>
</dbReference>
<evidence type="ECO:0000313" key="1">
    <source>
        <dbReference type="EMBL" id="AEB95322.1"/>
    </source>
</evidence>
<evidence type="ECO:0000313" key="2">
    <source>
        <dbReference type="Proteomes" id="UP000007812"/>
    </source>
</evidence>
<name>F4G3F2_METCR</name>